<dbReference type="EMBL" id="KN837350">
    <property type="protein sequence ID" value="KIJ26989.1"/>
    <property type="molecule type" value="Genomic_DNA"/>
</dbReference>
<protein>
    <recommendedName>
        <fullName evidence="5">Swi5-dependent recombination DNA repair protein 1</fullName>
    </recommendedName>
</protein>
<feature type="compositionally biased region" description="Polar residues" evidence="2">
    <location>
        <begin position="38"/>
        <end position="48"/>
    </location>
</feature>
<feature type="region of interest" description="Disordered" evidence="2">
    <location>
        <begin position="204"/>
        <end position="284"/>
    </location>
</feature>
<feature type="compositionally biased region" description="Basic and acidic residues" evidence="2">
    <location>
        <begin position="11"/>
        <end position="20"/>
    </location>
</feature>
<name>A0A0C9TYS2_SPHS4</name>
<dbReference type="Gene3D" id="6.10.140.1020">
    <property type="match status" value="1"/>
</dbReference>
<feature type="compositionally biased region" description="Polar residues" evidence="2">
    <location>
        <begin position="64"/>
        <end position="84"/>
    </location>
</feature>
<dbReference type="OrthoDB" id="27934at2759"/>
<feature type="compositionally biased region" description="Basic and acidic residues" evidence="2">
    <location>
        <begin position="262"/>
        <end position="284"/>
    </location>
</feature>
<reference evidence="3 4" key="1">
    <citation type="submission" date="2014-06" db="EMBL/GenBank/DDBJ databases">
        <title>Evolutionary Origins and Diversification of the Mycorrhizal Mutualists.</title>
        <authorList>
            <consortium name="DOE Joint Genome Institute"/>
            <consortium name="Mycorrhizal Genomics Consortium"/>
            <person name="Kohler A."/>
            <person name="Kuo A."/>
            <person name="Nagy L.G."/>
            <person name="Floudas D."/>
            <person name="Copeland A."/>
            <person name="Barry K.W."/>
            <person name="Cichocki N."/>
            <person name="Veneault-Fourrey C."/>
            <person name="LaButti K."/>
            <person name="Lindquist E.A."/>
            <person name="Lipzen A."/>
            <person name="Lundell T."/>
            <person name="Morin E."/>
            <person name="Murat C."/>
            <person name="Riley R."/>
            <person name="Ohm R."/>
            <person name="Sun H."/>
            <person name="Tunlid A."/>
            <person name="Henrissat B."/>
            <person name="Grigoriev I.V."/>
            <person name="Hibbett D.S."/>
            <person name="Martin F."/>
        </authorList>
    </citation>
    <scope>NUCLEOTIDE SEQUENCE [LARGE SCALE GENOMIC DNA]</scope>
    <source>
        <strain evidence="3 4">SS14</strain>
    </source>
</reference>
<dbReference type="AlphaFoldDB" id="A0A0C9TYS2"/>
<feature type="compositionally biased region" description="Basic and acidic residues" evidence="2">
    <location>
        <begin position="239"/>
        <end position="250"/>
    </location>
</feature>
<accession>A0A0C9TYS2</accession>
<proteinExistence type="predicted"/>
<feature type="region of interest" description="Disordered" evidence="2">
    <location>
        <begin position="1"/>
        <end position="151"/>
    </location>
</feature>
<dbReference type="Proteomes" id="UP000054279">
    <property type="component" value="Unassembled WGS sequence"/>
</dbReference>
<dbReference type="HOGENOM" id="CLU_886147_0_0_1"/>
<gene>
    <name evidence="3" type="ORF">M422DRAFT_55270</name>
</gene>
<keyword evidence="4" id="KW-1185">Reference proteome</keyword>
<feature type="compositionally biased region" description="Polar residues" evidence="2">
    <location>
        <begin position="132"/>
        <end position="151"/>
    </location>
</feature>
<keyword evidence="1" id="KW-0175">Coiled coil</keyword>
<feature type="coiled-coil region" evidence="1">
    <location>
        <begin position="153"/>
        <end position="184"/>
    </location>
</feature>
<organism evidence="3 4">
    <name type="scientific">Sphaerobolus stellatus (strain SS14)</name>
    <dbReference type="NCBI Taxonomy" id="990650"/>
    <lineage>
        <taxon>Eukaryota</taxon>
        <taxon>Fungi</taxon>
        <taxon>Dikarya</taxon>
        <taxon>Basidiomycota</taxon>
        <taxon>Agaricomycotina</taxon>
        <taxon>Agaricomycetes</taxon>
        <taxon>Phallomycetidae</taxon>
        <taxon>Geastrales</taxon>
        <taxon>Sphaerobolaceae</taxon>
        <taxon>Sphaerobolus</taxon>
    </lineage>
</organism>
<evidence type="ECO:0008006" key="5">
    <source>
        <dbReference type="Google" id="ProtNLM"/>
    </source>
</evidence>
<feature type="compositionally biased region" description="Polar residues" evidence="2">
    <location>
        <begin position="95"/>
        <end position="124"/>
    </location>
</feature>
<evidence type="ECO:0000313" key="3">
    <source>
        <dbReference type="EMBL" id="KIJ26989.1"/>
    </source>
</evidence>
<sequence length="314" mass="34698">MPVPYSPGDKVSSKHSREENNDIFCTPARSPSKKLRSTPISMPSATSFRNRHSKLLQPFRSPMLQISQPSHSSPAGFNSQQKTPNAKPPALNFKTPHTPSSSSPNLKLNALSKSAPGTVTNSRSALKPFKSPFQSPLTSLSSAIRNPASSPNIQALERKVQLLKRAIKIKEANEEETLEKLTKKWTTAGRDVAWELWAAVKDQEPDGNWGVPERIGFGKKGKSSSDRNPRGSDSNWGYDDDKSSELKGNENNEGSNTDQENENMRCDKATYNEEGEAEKKEKQAHNLGTMLRSFGVSDDILGWDKDGEDFVEVD</sequence>
<evidence type="ECO:0000256" key="2">
    <source>
        <dbReference type="SAM" id="MobiDB-lite"/>
    </source>
</evidence>
<evidence type="ECO:0000313" key="4">
    <source>
        <dbReference type="Proteomes" id="UP000054279"/>
    </source>
</evidence>
<evidence type="ECO:0000256" key="1">
    <source>
        <dbReference type="SAM" id="Coils"/>
    </source>
</evidence>